<protein>
    <recommendedName>
        <fullName evidence="2">Clr5 domain-containing protein</fullName>
    </recommendedName>
</protein>
<sequence>MASFAHSAPPPSEKVKTHRYSAEEWEVQKANIERLYLAENKPLKEVIQSLSHDYGFTATEKQLKSRLTNWGFDVKNLKGDTMIALARTKAKRALENKKSSFRVNRKPVDDRKIDRYLQRNAISEEQLLSMTSPVNGT</sequence>
<reference evidence="3 4" key="1">
    <citation type="submission" date="2016-04" db="EMBL/GenBank/DDBJ databases">
        <title>A degradative enzymes factory behind the ericoid mycorrhizal symbiosis.</title>
        <authorList>
            <consortium name="DOE Joint Genome Institute"/>
            <person name="Martino E."/>
            <person name="Morin E."/>
            <person name="Grelet G."/>
            <person name="Kuo A."/>
            <person name="Kohler A."/>
            <person name="Daghino S."/>
            <person name="Barry K."/>
            <person name="Choi C."/>
            <person name="Cichocki N."/>
            <person name="Clum A."/>
            <person name="Copeland A."/>
            <person name="Hainaut M."/>
            <person name="Haridas S."/>
            <person name="Labutti K."/>
            <person name="Lindquist E."/>
            <person name="Lipzen A."/>
            <person name="Khouja H.-R."/>
            <person name="Murat C."/>
            <person name="Ohm R."/>
            <person name="Olson A."/>
            <person name="Spatafora J."/>
            <person name="Veneault-Fourrey C."/>
            <person name="Henrissat B."/>
            <person name="Grigoriev I."/>
            <person name="Martin F."/>
            <person name="Perotto S."/>
        </authorList>
    </citation>
    <scope>NUCLEOTIDE SEQUENCE [LARGE SCALE GENOMIC DNA]</scope>
    <source>
        <strain evidence="3 4">E</strain>
    </source>
</reference>
<evidence type="ECO:0000313" key="4">
    <source>
        <dbReference type="Proteomes" id="UP000235371"/>
    </source>
</evidence>
<feature type="region of interest" description="Disordered" evidence="1">
    <location>
        <begin position="1"/>
        <end position="20"/>
    </location>
</feature>
<dbReference type="OrthoDB" id="5986190at2759"/>
<keyword evidence="4" id="KW-1185">Reference proteome</keyword>
<dbReference type="EMBL" id="KZ613780">
    <property type="protein sequence ID" value="PMD63669.1"/>
    <property type="molecule type" value="Genomic_DNA"/>
</dbReference>
<dbReference type="STRING" id="1095630.A0A2J6TKW5"/>
<feature type="domain" description="Clr5" evidence="2">
    <location>
        <begin position="21"/>
        <end position="73"/>
    </location>
</feature>
<dbReference type="InParanoid" id="A0A2J6TKW5"/>
<dbReference type="GeneID" id="36582311"/>
<dbReference type="Pfam" id="PF14420">
    <property type="entry name" value="Clr5"/>
    <property type="match status" value="1"/>
</dbReference>
<evidence type="ECO:0000313" key="3">
    <source>
        <dbReference type="EMBL" id="PMD63669.1"/>
    </source>
</evidence>
<accession>A0A2J6TKW5</accession>
<gene>
    <name evidence="3" type="ORF">K444DRAFT_522779</name>
</gene>
<dbReference type="PANTHER" id="PTHR38788">
    <property type="entry name" value="CLR5 DOMAIN-CONTAINING PROTEIN"/>
    <property type="match status" value="1"/>
</dbReference>
<name>A0A2J6TKW5_9HELO</name>
<evidence type="ECO:0000256" key="1">
    <source>
        <dbReference type="SAM" id="MobiDB-lite"/>
    </source>
</evidence>
<dbReference type="PANTHER" id="PTHR38788:SF3">
    <property type="entry name" value="CLR5 DOMAIN-CONTAINING PROTEIN"/>
    <property type="match status" value="1"/>
</dbReference>
<evidence type="ECO:0000259" key="2">
    <source>
        <dbReference type="Pfam" id="PF14420"/>
    </source>
</evidence>
<dbReference type="RefSeq" id="XP_024740573.1">
    <property type="nucleotide sequence ID" value="XM_024874231.1"/>
</dbReference>
<organism evidence="3 4">
    <name type="scientific">Hyaloscypha bicolor E</name>
    <dbReference type="NCBI Taxonomy" id="1095630"/>
    <lineage>
        <taxon>Eukaryota</taxon>
        <taxon>Fungi</taxon>
        <taxon>Dikarya</taxon>
        <taxon>Ascomycota</taxon>
        <taxon>Pezizomycotina</taxon>
        <taxon>Leotiomycetes</taxon>
        <taxon>Helotiales</taxon>
        <taxon>Hyaloscyphaceae</taxon>
        <taxon>Hyaloscypha</taxon>
        <taxon>Hyaloscypha bicolor</taxon>
    </lineage>
</organism>
<dbReference type="AlphaFoldDB" id="A0A2J6TKW5"/>
<dbReference type="InterPro" id="IPR025676">
    <property type="entry name" value="Clr5_dom"/>
</dbReference>
<proteinExistence type="predicted"/>
<dbReference type="Proteomes" id="UP000235371">
    <property type="component" value="Unassembled WGS sequence"/>
</dbReference>